<dbReference type="AlphaFoldDB" id="A0A0R2SJ49"/>
<keyword evidence="3" id="KW-0472">Membrane</keyword>
<feature type="transmembrane region" description="Helical" evidence="3">
    <location>
        <begin position="20"/>
        <end position="37"/>
    </location>
</feature>
<evidence type="ECO:0000256" key="1">
    <source>
        <dbReference type="PROSITE-ProRule" id="PRU00339"/>
    </source>
</evidence>
<reference evidence="5 6" key="1">
    <citation type="submission" date="2015-10" db="EMBL/GenBank/DDBJ databases">
        <title>Metagenome-Assembled Genomes uncover a global brackish microbiome.</title>
        <authorList>
            <person name="Hugerth L.W."/>
            <person name="Larsson J."/>
            <person name="Alneberg J."/>
            <person name="Lindh M.V."/>
            <person name="Legrand C."/>
            <person name="Pinhassi J."/>
            <person name="Andersson A.F."/>
        </authorList>
    </citation>
    <scope>NUCLEOTIDE SEQUENCE [LARGE SCALE GENOMIC DNA]</scope>
    <source>
        <strain evidence="5">BACL4 MAG-120507-bin80</strain>
    </source>
</reference>
<dbReference type="Proteomes" id="UP000051934">
    <property type="component" value="Unassembled WGS sequence"/>
</dbReference>
<dbReference type="Pfam" id="PF00515">
    <property type="entry name" value="TPR_1"/>
    <property type="match status" value="1"/>
</dbReference>
<feature type="transmembrane region" description="Helical" evidence="3">
    <location>
        <begin position="69"/>
        <end position="88"/>
    </location>
</feature>
<dbReference type="SUPFAM" id="SSF48452">
    <property type="entry name" value="TPR-like"/>
    <property type="match status" value="1"/>
</dbReference>
<feature type="domain" description="VWFA" evidence="4">
    <location>
        <begin position="101"/>
        <end position="307"/>
    </location>
</feature>
<evidence type="ECO:0000313" key="5">
    <source>
        <dbReference type="EMBL" id="KRO73339.1"/>
    </source>
</evidence>
<dbReference type="EMBL" id="LIBB01000008">
    <property type="protein sequence ID" value="KRO73339.1"/>
    <property type="molecule type" value="Genomic_DNA"/>
</dbReference>
<feature type="compositionally biased region" description="Low complexity" evidence="2">
    <location>
        <begin position="547"/>
        <end position="572"/>
    </location>
</feature>
<comment type="caution">
    <text evidence="5">The sequence shown here is derived from an EMBL/GenBank/DDBJ whole genome shotgun (WGS) entry which is preliminary data.</text>
</comment>
<organism evidence="5 6">
    <name type="scientific">OM182 bacterium BACL3 MAG-120507-bin80</name>
    <dbReference type="NCBI Taxonomy" id="1655577"/>
    <lineage>
        <taxon>Bacteria</taxon>
        <taxon>Pseudomonadati</taxon>
        <taxon>Pseudomonadota</taxon>
        <taxon>Gammaproteobacteria</taxon>
        <taxon>OMG group</taxon>
        <taxon>OM182 clade</taxon>
    </lineage>
</organism>
<dbReference type="PANTHER" id="PTHR22550">
    <property type="entry name" value="SPORE GERMINATION PROTEIN"/>
    <property type="match status" value="1"/>
</dbReference>
<dbReference type="PROSITE" id="PS50234">
    <property type="entry name" value="VWFA"/>
    <property type="match status" value="1"/>
</dbReference>
<proteinExistence type="predicted"/>
<dbReference type="Gene3D" id="3.40.50.410">
    <property type="entry name" value="von Willebrand factor, type A domain"/>
    <property type="match status" value="1"/>
</dbReference>
<evidence type="ECO:0000259" key="4">
    <source>
        <dbReference type="PROSITE" id="PS50234"/>
    </source>
</evidence>
<evidence type="ECO:0000313" key="6">
    <source>
        <dbReference type="Proteomes" id="UP000051934"/>
    </source>
</evidence>
<feature type="repeat" description="TPR" evidence="1">
    <location>
        <begin position="447"/>
        <end position="480"/>
    </location>
</feature>
<feature type="compositionally biased region" description="Acidic residues" evidence="2">
    <location>
        <begin position="498"/>
        <end position="546"/>
    </location>
</feature>
<feature type="compositionally biased region" description="Acidic residues" evidence="2">
    <location>
        <begin position="573"/>
        <end position="582"/>
    </location>
</feature>
<dbReference type="SUPFAM" id="SSF53300">
    <property type="entry name" value="vWA-like"/>
    <property type="match status" value="1"/>
</dbReference>
<keyword evidence="3" id="KW-1133">Transmembrane helix</keyword>
<dbReference type="InterPro" id="IPR050768">
    <property type="entry name" value="UPF0353/GerABKA_families"/>
</dbReference>
<dbReference type="InterPro" id="IPR036465">
    <property type="entry name" value="vWFA_dom_sf"/>
</dbReference>
<dbReference type="Gene3D" id="1.25.40.10">
    <property type="entry name" value="Tetratricopeptide repeat domain"/>
    <property type="match status" value="1"/>
</dbReference>
<sequence length="626" mass="69679">MELLIPVSLIENFHFLRPLWLLALIPAVLLLAALWRLNSNVTAWDRAIDQDLLPYLLDRSKNASQRTPLVLLLLVWLLTSLALAGPVWEKLPQPVQKREDALVIVLDLSLSMFAPDHSPSRVDLSKRKLRDILALRSEGQTALVVYAGDAHAVTPLTDDVVTIEALVPSLNPNIMPLFGSNPVEALELAISLLKNTDGGSGKILLMTDGIAGFDEEQRIADLLDGTDNELLVMGIGTEEGAPIRTNDGNFLTDERGTIIVPRLNKNLLTSLANRVGGRYHDIQLADSDLAYLLSDINPLGEESLSDVEEEFDVWYEIGPWLLLLVIPVAALSFRRGWLFLLPLSVSLALVTPSQQTYAADFGPTVDIQINDEGQPLPDEAEEQGFSFAEAWKGLWMTRDQRAAAAFARDEHSEAASLFENNDWRGASSYRGGNYEAAVAAFAANASADGHYNRGNALAQSGNYAEAITAYNLALALDEQHDDAIKNKEIVEQLLEQQQAEEGEQEEGDSEESDSEQSSESESDQQEESSEQQDQESQEGNQDEQEQQEQQQQQAPEDQENSESNSEQNTPNETENEEFEEQQALEQWLRRIDDDPGELLRRKFRYQYRQRQLNGTANSNQSGGQIW</sequence>
<gene>
    <name evidence="5" type="ORF">ABR69_12445</name>
</gene>
<accession>A0A0R2SJ49</accession>
<feature type="region of interest" description="Disordered" evidence="2">
    <location>
        <begin position="496"/>
        <end position="597"/>
    </location>
</feature>
<keyword evidence="3" id="KW-0812">Transmembrane</keyword>
<dbReference type="SMART" id="SM00028">
    <property type="entry name" value="TPR"/>
    <property type="match status" value="1"/>
</dbReference>
<feature type="compositionally biased region" description="Basic and acidic residues" evidence="2">
    <location>
        <begin position="587"/>
        <end position="597"/>
    </location>
</feature>
<dbReference type="PANTHER" id="PTHR22550:SF14">
    <property type="entry name" value="VWFA DOMAIN-CONTAINING PROTEIN"/>
    <property type="match status" value="1"/>
</dbReference>
<dbReference type="Pfam" id="PF13519">
    <property type="entry name" value="VWA_2"/>
    <property type="match status" value="1"/>
</dbReference>
<evidence type="ECO:0000256" key="3">
    <source>
        <dbReference type="SAM" id="Phobius"/>
    </source>
</evidence>
<dbReference type="InterPro" id="IPR011990">
    <property type="entry name" value="TPR-like_helical_dom_sf"/>
</dbReference>
<keyword evidence="1" id="KW-0802">TPR repeat</keyword>
<dbReference type="InterPro" id="IPR002035">
    <property type="entry name" value="VWF_A"/>
</dbReference>
<name>A0A0R2SJ49_9GAMM</name>
<dbReference type="PROSITE" id="PS50005">
    <property type="entry name" value="TPR"/>
    <property type="match status" value="1"/>
</dbReference>
<protein>
    <recommendedName>
        <fullName evidence="4">VWFA domain-containing protein</fullName>
    </recommendedName>
</protein>
<evidence type="ECO:0000256" key="2">
    <source>
        <dbReference type="SAM" id="MobiDB-lite"/>
    </source>
</evidence>
<dbReference type="InterPro" id="IPR019734">
    <property type="entry name" value="TPR_rpt"/>
</dbReference>